<dbReference type="InterPro" id="IPR047207">
    <property type="entry name" value="SPASM_anSME"/>
</dbReference>
<evidence type="ECO:0000256" key="2">
    <source>
        <dbReference type="ARBA" id="ARBA00022485"/>
    </source>
</evidence>
<organism evidence="9 10">
    <name type="scientific">Alistipes communis</name>
    <dbReference type="NCBI Taxonomy" id="2585118"/>
    <lineage>
        <taxon>Bacteria</taxon>
        <taxon>Pseudomonadati</taxon>
        <taxon>Bacteroidota</taxon>
        <taxon>Bacteroidia</taxon>
        <taxon>Bacteroidales</taxon>
        <taxon>Rikenellaceae</taxon>
        <taxon>Alistipes</taxon>
    </lineage>
</organism>
<dbReference type="Pfam" id="PF13186">
    <property type="entry name" value="SPASM"/>
    <property type="match status" value="1"/>
</dbReference>
<dbReference type="PANTHER" id="PTHR43273">
    <property type="entry name" value="ANAEROBIC SULFATASE-MATURATING ENZYME HOMOLOG ASLB-RELATED"/>
    <property type="match status" value="1"/>
</dbReference>
<dbReference type="SFLD" id="SFLDG01384">
    <property type="entry name" value="thioether_bond_formation_requi"/>
    <property type="match status" value="1"/>
</dbReference>
<dbReference type="SUPFAM" id="SSF102114">
    <property type="entry name" value="Radical SAM enzymes"/>
    <property type="match status" value="1"/>
</dbReference>
<dbReference type="SFLD" id="SFLDS00029">
    <property type="entry name" value="Radical_SAM"/>
    <property type="match status" value="1"/>
</dbReference>
<dbReference type="CDD" id="cd21120">
    <property type="entry name" value="SPASM_anSME"/>
    <property type="match status" value="1"/>
</dbReference>
<dbReference type="InterPro" id="IPR023885">
    <property type="entry name" value="4Fe4S-binding_SPASM_dom"/>
</dbReference>
<dbReference type="InterPro" id="IPR013785">
    <property type="entry name" value="Aldolase_TIM"/>
</dbReference>
<dbReference type="PANTHER" id="PTHR43273:SF3">
    <property type="entry name" value="ANAEROBIC SULFATASE-MATURATING ENZYME HOMOLOG ASLB-RELATED"/>
    <property type="match status" value="1"/>
</dbReference>
<keyword evidence="5" id="KW-0408">Iron</keyword>
<dbReference type="CDD" id="cd01335">
    <property type="entry name" value="Radical_SAM"/>
    <property type="match status" value="1"/>
</dbReference>
<keyword evidence="4" id="KW-0479">Metal-binding</keyword>
<dbReference type="AlphaFoldDB" id="A0A4Y1WTF1"/>
<dbReference type="SFLD" id="SFLDG01386">
    <property type="entry name" value="main_SPASM_domain-containing"/>
    <property type="match status" value="1"/>
</dbReference>
<dbReference type="OrthoDB" id="9808591at2"/>
<dbReference type="InterPro" id="IPR023867">
    <property type="entry name" value="Sulphatase_maturase_rSAM"/>
</dbReference>
<dbReference type="NCBIfam" id="TIGR04085">
    <property type="entry name" value="rSAM_more_4Fe4S"/>
    <property type="match status" value="1"/>
</dbReference>
<dbReference type="SFLD" id="SFLDF00285">
    <property type="entry name" value="anaerobic_Ser-type_sulfatase-m"/>
    <property type="match status" value="1"/>
</dbReference>
<comment type="similarity">
    <text evidence="7">Belongs to the radical SAM superfamily. Anaerobic sulfatase-maturating enzyme family.</text>
</comment>
<evidence type="ECO:0000259" key="8">
    <source>
        <dbReference type="PROSITE" id="PS51918"/>
    </source>
</evidence>
<proteinExistence type="inferred from homology"/>
<dbReference type="PROSITE" id="PS51918">
    <property type="entry name" value="RADICAL_SAM"/>
    <property type="match status" value="1"/>
</dbReference>
<evidence type="ECO:0000256" key="5">
    <source>
        <dbReference type="ARBA" id="ARBA00023004"/>
    </source>
</evidence>
<dbReference type="InterPro" id="IPR007197">
    <property type="entry name" value="rSAM"/>
</dbReference>
<dbReference type="Pfam" id="PF04055">
    <property type="entry name" value="Radical_SAM"/>
    <property type="match status" value="1"/>
</dbReference>
<dbReference type="GO" id="GO:0046872">
    <property type="term" value="F:metal ion binding"/>
    <property type="evidence" value="ECO:0007669"/>
    <property type="project" value="UniProtKB-KW"/>
</dbReference>
<sequence>MDEILSYRQYVRPFYVMAKPAGARCNLRCTYCYYLEKSNLYPAAPAQTMSDELLERFIRDYIAAQAGDAVSFAWHGGETLLRSRDFYRRVVELQRRYADGRQIDNSIQTNGTLLDDAWCEFFRENGWLVGISLDGPPEAHDLYRRDRQGGPTFEAVMRGVALLQKHGVEWNALAVVNRHNADDPAGFYRFFRSIGCRFLQFTPVVERILPHDDGRQLASAADAGAPLADFSVTPEQWGRFTCALFDEWVVGDVGRIFVQLFDATLANWVGEAPGVCTLSKNCGHAGALEFNGDLYACDHFVFPEYKLGNILETPLTELMRGPRQTAFGDAKLRALPTQCRRCRYLFACNGECPRNRFERTREGEPGLNYLCKGYQRFFRHAEPYMDFMRNELMHRRAPANVMEWARKRMGDGR</sequence>
<dbReference type="EMBL" id="AP019735">
    <property type="protein sequence ID" value="BBL04350.1"/>
    <property type="molecule type" value="Genomic_DNA"/>
</dbReference>
<feature type="domain" description="Radical SAM core" evidence="8">
    <location>
        <begin position="8"/>
        <end position="239"/>
    </location>
</feature>
<dbReference type="InterPro" id="IPR034491">
    <property type="entry name" value="Anaerob_Ser_sulfatase-maturase"/>
</dbReference>
<evidence type="ECO:0000313" key="10">
    <source>
        <dbReference type="Proteomes" id="UP000318946"/>
    </source>
</evidence>
<gene>
    <name evidence="9" type="ORF">A5CBH24_16630</name>
</gene>
<dbReference type="NCBIfam" id="TIGR03942">
    <property type="entry name" value="sulfatase_rSAM"/>
    <property type="match status" value="1"/>
</dbReference>
<name>A0A4Y1WTF1_9BACT</name>
<evidence type="ECO:0000256" key="1">
    <source>
        <dbReference type="ARBA" id="ARBA00001966"/>
    </source>
</evidence>
<keyword evidence="3" id="KW-0949">S-adenosyl-L-methionine</keyword>
<dbReference type="InterPro" id="IPR058240">
    <property type="entry name" value="rSAM_sf"/>
</dbReference>
<dbReference type="GO" id="GO:0051539">
    <property type="term" value="F:4 iron, 4 sulfur cluster binding"/>
    <property type="evidence" value="ECO:0007669"/>
    <property type="project" value="UniProtKB-KW"/>
</dbReference>
<dbReference type="Gene3D" id="3.20.20.70">
    <property type="entry name" value="Aldolase class I"/>
    <property type="match status" value="1"/>
</dbReference>
<comment type="cofactor">
    <cofactor evidence="1">
        <name>[4Fe-4S] cluster</name>
        <dbReference type="ChEBI" id="CHEBI:49883"/>
    </cofactor>
</comment>
<dbReference type="KEGG" id="acou:A5CBH24_16630"/>
<protein>
    <submittedName>
        <fullName evidence="9">Anaerobic sulfatase maturase</fullName>
    </submittedName>
</protein>
<evidence type="ECO:0000256" key="6">
    <source>
        <dbReference type="ARBA" id="ARBA00023014"/>
    </source>
</evidence>
<dbReference type="Proteomes" id="UP000318946">
    <property type="component" value="Chromosome"/>
</dbReference>
<dbReference type="NCBIfam" id="NF010308">
    <property type="entry name" value="PRK13745.1"/>
    <property type="match status" value="1"/>
</dbReference>
<dbReference type="GeneID" id="78342380"/>
<evidence type="ECO:0000256" key="3">
    <source>
        <dbReference type="ARBA" id="ARBA00022691"/>
    </source>
</evidence>
<keyword evidence="6" id="KW-0411">Iron-sulfur</keyword>
<evidence type="ECO:0000256" key="4">
    <source>
        <dbReference type="ARBA" id="ARBA00022723"/>
    </source>
</evidence>
<accession>A0A4Y1WTF1</accession>
<evidence type="ECO:0000256" key="7">
    <source>
        <dbReference type="ARBA" id="ARBA00023601"/>
    </source>
</evidence>
<evidence type="ECO:0000313" key="9">
    <source>
        <dbReference type="EMBL" id="BBL04350.1"/>
    </source>
</evidence>
<dbReference type="GO" id="GO:0016491">
    <property type="term" value="F:oxidoreductase activity"/>
    <property type="evidence" value="ECO:0007669"/>
    <property type="project" value="InterPro"/>
</dbReference>
<dbReference type="RefSeq" id="WP_141412836.1">
    <property type="nucleotide sequence ID" value="NZ_AP019735.1"/>
</dbReference>
<reference evidence="10" key="1">
    <citation type="submission" date="2019-06" db="EMBL/GenBank/DDBJ databases">
        <title>Alistipes onderdonkii subsp. vulgaris subsp. nov., Alistipes dispar sp. nov. and Alistipes communis sp. nov., isolated from human faeces, and creation of Alistipes onderdonkii subsp. onderdonkii subsp. nov.</title>
        <authorList>
            <person name="Sakamoto M."/>
            <person name="Ikeyama N."/>
            <person name="Ogata Y."/>
            <person name="Suda W."/>
            <person name="Iino T."/>
            <person name="Hattori M."/>
            <person name="Ohkuma M."/>
        </authorList>
    </citation>
    <scope>NUCLEOTIDE SEQUENCE [LARGE SCALE GENOMIC DNA]</scope>
    <source>
        <strain evidence="10">5CBH24</strain>
    </source>
</reference>
<keyword evidence="10" id="KW-1185">Reference proteome</keyword>
<dbReference type="SFLD" id="SFLDG01067">
    <property type="entry name" value="SPASM/twitch_domain_containing"/>
    <property type="match status" value="1"/>
</dbReference>
<keyword evidence="2" id="KW-0004">4Fe-4S</keyword>
<dbReference type="SFLD" id="SFLDG01072">
    <property type="entry name" value="dehydrogenase_like"/>
    <property type="match status" value="1"/>
</dbReference>